<dbReference type="Proteomes" id="UP000250088">
    <property type="component" value="Chromosome"/>
</dbReference>
<evidence type="ECO:0000313" key="2">
    <source>
        <dbReference type="EMBL" id="ARS90799.1"/>
    </source>
</evidence>
<feature type="region of interest" description="Disordered" evidence="1">
    <location>
        <begin position="1"/>
        <end position="67"/>
    </location>
</feature>
<keyword evidence="3" id="KW-1185">Reference proteome</keyword>
<evidence type="ECO:0000256" key="1">
    <source>
        <dbReference type="SAM" id="MobiDB-lite"/>
    </source>
</evidence>
<proteinExistence type="predicted"/>
<dbReference type="EMBL" id="CP019893">
    <property type="protein sequence ID" value="ARS90799.1"/>
    <property type="molecule type" value="Genomic_DNA"/>
</dbReference>
<feature type="compositionally biased region" description="Basic and acidic residues" evidence="1">
    <location>
        <begin position="35"/>
        <end position="67"/>
    </location>
</feature>
<dbReference type="AlphaFoldDB" id="A0A2Z2HU90"/>
<protein>
    <submittedName>
        <fullName evidence="2">Uncharacterized protein</fullName>
    </submittedName>
</protein>
<gene>
    <name evidence="2" type="ORF">B1756_14425</name>
</gene>
<feature type="compositionally biased region" description="Acidic residues" evidence="1">
    <location>
        <begin position="11"/>
        <end position="33"/>
    </location>
</feature>
<dbReference type="RefSeq" id="WP_086889164.1">
    <property type="nucleotide sequence ID" value="NZ_CP019893.1"/>
</dbReference>
<name>A0A2Z2HU90_9EURY</name>
<evidence type="ECO:0000313" key="3">
    <source>
        <dbReference type="Proteomes" id="UP000250088"/>
    </source>
</evidence>
<accession>A0A2Z2HU90</accession>
<reference evidence="3" key="1">
    <citation type="submission" date="2017-02" db="EMBL/GenBank/DDBJ databases">
        <title>Natronthermophilus aegyptiacus gen. nov.,sp. nov., an aerobic, extremely halophilic alkalithermophilic archaeon isolated from the athalassohaline Wadi An Natrun, Egypt.</title>
        <authorList>
            <person name="Zhao B."/>
        </authorList>
    </citation>
    <scope>NUCLEOTIDE SEQUENCE [LARGE SCALE GENOMIC DNA]</scope>
    <source>
        <strain evidence="3">JW/NM-HA 15</strain>
    </source>
</reference>
<dbReference type="KEGG" id="naj:B1756_14425"/>
<dbReference type="GeneID" id="32895293"/>
<organism evidence="2 3">
    <name type="scientific">Natrarchaeobaculum aegyptiacum</name>
    <dbReference type="NCBI Taxonomy" id="745377"/>
    <lineage>
        <taxon>Archaea</taxon>
        <taxon>Methanobacteriati</taxon>
        <taxon>Methanobacteriota</taxon>
        <taxon>Stenosarchaea group</taxon>
        <taxon>Halobacteria</taxon>
        <taxon>Halobacteriales</taxon>
        <taxon>Natrialbaceae</taxon>
        <taxon>Natrarchaeobaculum</taxon>
    </lineage>
</organism>
<sequence length="67" mass="7771">MTQTDFSEFGDVGELEYDGESVEAEDEDDEPSIDDVQRTIEGRRVEEEAWRQKEKERLEKHVPGLGE</sequence>